<dbReference type="InterPro" id="IPR055338">
    <property type="entry name" value="YqfX-like"/>
</dbReference>
<feature type="region of interest" description="Disordered" evidence="1">
    <location>
        <begin position="1"/>
        <end position="22"/>
    </location>
</feature>
<dbReference type="PANTHER" id="PTHR40040">
    <property type="entry name" value="SMALL HYDROPHOBIC PROTEIN-RELATED"/>
    <property type="match status" value="1"/>
</dbReference>
<gene>
    <name evidence="3" type="ORF">BG53_15050</name>
</gene>
<feature type="region of interest" description="Disordered" evidence="1">
    <location>
        <begin position="36"/>
        <end position="75"/>
    </location>
</feature>
<reference evidence="3 4" key="1">
    <citation type="submission" date="2014-02" db="EMBL/GenBank/DDBJ databases">
        <title>Genome sequence of Paenibacillus darwinianus reveals adaptive mechanisms for survival in Antarctic soils.</title>
        <authorList>
            <person name="Dsouza M."/>
            <person name="Taylor M.W."/>
            <person name="Turner S.J."/>
            <person name="Aislabie J."/>
        </authorList>
    </citation>
    <scope>NUCLEOTIDE SEQUENCE [LARGE SCALE GENOMIC DNA]</scope>
    <source>
        <strain evidence="3 4">CE1</strain>
    </source>
</reference>
<name>A0A9W5S425_9BACL</name>
<dbReference type="RefSeq" id="WP_051587554.1">
    <property type="nucleotide sequence ID" value="NZ_KK082149.1"/>
</dbReference>
<dbReference type="OrthoDB" id="1754157at2"/>
<dbReference type="Proteomes" id="UP000053750">
    <property type="component" value="Unassembled WGS sequence"/>
</dbReference>
<dbReference type="EMBL" id="JFHU01000009">
    <property type="protein sequence ID" value="EXX92347.1"/>
    <property type="molecule type" value="Genomic_DNA"/>
</dbReference>
<keyword evidence="2" id="KW-1133">Transmembrane helix</keyword>
<sequence length="147" mass="15496">MSEIDERTGAGTSGVRPSASIRELGMSVDNEEMAAELAVPPTGLRKPGPELPTNGLPSANAERDAERSPVDARSERTDAGRMVGWFGLAFAIASLFVWPLLLGLTAAAIGYYAFRQGSKALGLWSITIGLLAAAAYIVFIPIAYLLS</sequence>
<keyword evidence="4" id="KW-1185">Reference proteome</keyword>
<dbReference type="PANTHER" id="PTHR40040:SF1">
    <property type="entry name" value="MEMBRANE PROTEIN"/>
    <property type="match status" value="1"/>
</dbReference>
<organism evidence="3 4">
    <name type="scientific">Paenibacillus darwinianus</name>
    <dbReference type="NCBI Taxonomy" id="1380763"/>
    <lineage>
        <taxon>Bacteria</taxon>
        <taxon>Bacillati</taxon>
        <taxon>Bacillota</taxon>
        <taxon>Bacilli</taxon>
        <taxon>Bacillales</taxon>
        <taxon>Paenibacillaceae</taxon>
        <taxon>Paenibacillus</taxon>
    </lineage>
</organism>
<protein>
    <recommendedName>
        <fullName evidence="5">DUF4190 domain-containing protein</fullName>
    </recommendedName>
</protein>
<accession>A0A9W5S425</accession>
<evidence type="ECO:0000313" key="4">
    <source>
        <dbReference type="Proteomes" id="UP000053750"/>
    </source>
</evidence>
<evidence type="ECO:0000256" key="1">
    <source>
        <dbReference type="SAM" id="MobiDB-lite"/>
    </source>
</evidence>
<comment type="caution">
    <text evidence="3">The sequence shown here is derived from an EMBL/GenBank/DDBJ whole genome shotgun (WGS) entry which is preliminary data.</text>
</comment>
<feature type="transmembrane region" description="Helical" evidence="2">
    <location>
        <begin position="83"/>
        <end position="114"/>
    </location>
</feature>
<keyword evidence="2" id="KW-0812">Transmembrane</keyword>
<evidence type="ECO:0008006" key="5">
    <source>
        <dbReference type="Google" id="ProtNLM"/>
    </source>
</evidence>
<feature type="transmembrane region" description="Helical" evidence="2">
    <location>
        <begin position="120"/>
        <end position="146"/>
    </location>
</feature>
<evidence type="ECO:0000256" key="2">
    <source>
        <dbReference type="SAM" id="Phobius"/>
    </source>
</evidence>
<keyword evidence="2" id="KW-0472">Membrane</keyword>
<feature type="compositionally biased region" description="Basic and acidic residues" evidence="1">
    <location>
        <begin position="61"/>
        <end position="75"/>
    </location>
</feature>
<evidence type="ECO:0000313" key="3">
    <source>
        <dbReference type="EMBL" id="EXX92347.1"/>
    </source>
</evidence>
<proteinExistence type="predicted"/>
<dbReference type="AlphaFoldDB" id="A0A9W5S425"/>